<dbReference type="AlphaFoldDB" id="A0A6C0IVX9"/>
<sequence>MFYLIEFDDVDSPETKETMSLFYHSPNGTCLSSFTNIRLPNLSKDKWIIYADEELQEFSSYNNLFTPLDI</sequence>
<organism evidence="1">
    <name type="scientific">viral metagenome</name>
    <dbReference type="NCBI Taxonomy" id="1070528"/>
    <lineage>
        <taxon>unclassified sequences</taxon>
        <taxon>metagenomes</taxon>
        <taxon>organismal metagenomes</taxon>
    </lineage>
</organism>
<proteinExistence type="predicted"/>
<dbReference type="EMBL" id="MN740249">
    <property type="protein sequence ID" value="QHT95987.1"/>
    <property type="molecule type" value="Genomic_DNA"/>
</dbReference>
<reference evidence="1" key="1">
    <citation type="journal article" date="2020" name="Nature">
        <title>Giant virus diversity and host interactions through global metagenomics.</title>
        <authorList>
            <person name="Schulz F."/>
            <person name="Roux S."/>
            <person name="Paez-Espino D."/>
            <person name="Jungbluth S."/>
            <person name="Walsh D.A."/>
            <person name="Denef V.J."/>
            <person name="McMahon K.D."/>
            <person name="Konstantinidis K.T."/>
            <person name="Eloe-Fadrosh E.A."/>
            <person name="Kyrpides N.C."/>
            <person name="Woyke T."/>
        </authorList>
    </citation>
    <scope>NUCLEOTIDE SEQUENCE</scope>
    <source>
        <strain evidence="1">GVMAG-M-3300024301-20</strain>
    </source>
</reference>
<evidence type="ECO:0000313" key="1">
    <source>
        <dbReference type="EMBL" id="QHT95987.1"/>
    </source>
</evidence>
<accession>A0A6C0IVX9</accession>
<name>A0A6C0IVX9_9ZZZZ</name>
<protein>
    <submittedName>
        <fullName evidence="1">Uncharacterized protein</fullName>
    </submittedName>
</protein>